<gene>
    <name evidence="1" type="ORF">D0962_01760</name>
</gene>
<reference evidence="1 2" key="1">
    <citation type="journal article" date="2020" name="Microb. Ecol.">
        <title>Ecogenomics of the Marine Benthic Filamentous Cyanobacterium Adonisia.</title>
        <authorList>
            <person name="Walter J.M."/>
            <person name="Coutinho F.H."/>
            <person name="Leomil L."/>
            <person name="Hargreaves P.I."/>
            <person name="Campeao M.E."/>
            <person name="Vieira V.V."/>
            <person name="Silva B.S."/>
            <person name="Fistarol G.O."/>
            <person name="Salomon P.S."/>
            <person name="Sawabe T."/>
            <person name="Mino S."/>
            <person name="Hosokawa M."/>
            <person name="Miyashita H."/>
            <person name="Maruyama F."/>
            <person name="van Verk M.C."/>
            <person name="Dutilh B.E."/>
            <person name="Thompson C.C."/>
            <person name="Thompson F.L."/>
        </authorList>
    </citation>
    <scope>NUCLEOTIDE SEQUENCE [LARGE SCALE GENOMIC DNA]</scope>
    <source>
        <strain evidence="1 2">CCMR0082</strain>
    </source>
</reference>
<dbReference type="EMBL" id="QZCE01000001">
    <property type="protein sequence ID" value="NEZ61511.1"/>
    <property type="molecule type" value="Genomic_DNA"/>
</dbReference>
<dbReference type="Proteomes" id="UP000473574">
    <property type="component" value="Unassembled WGS sequence"/>
</dbReference>
<accession>A0A6M0S0N0</accession>
<protein>
    <submittedName>
        <fullName evidence="1">Uncharacterized protein</fullName>
    </submittedName>
</protein>
<evidence type="ECO:0000313" key="1">
    <source>
        <dbReference type="EMBL" id="NEZ61511.1"/>
    </source>
</evidence>
<sequence length="103" mass="12072">MHTHPPTECDLELIFADGGKGKPIKVEAEDINNSVSWYEQNWERISEALPVAIGGVTYTQRWQHRFDYQTLPQWRAGQLKGLAKAYVYLALRKLWRGMREVRR</sequence>
<dbReference type="AlphaFoldDB" id="A0A6M0S0N0"/>
<evidence type="ECO:0000313" key="2">
    <source>
        <dbReference type="Proteomes" id="UP000473574"/>
    </source>
</evidence>
<organism evidence="1 2">
    <name type="scientific">Adonisia turfae CCMR0082</name>
    <dbReference type="NCBI Taxonomy" id="2304604"/>
    <lineage>
        <taxon>Bacteria</taxon>
        <taxon>Bacillati</taxon>
        <taxon>Cyanobacteriota</taxon>
        <taxon>Adonisia</taxon>
        <taxon>Adonisia turfae</taxon>
    </lineage>
</organism>
<proteinExistence type="predicted"/>
<comment type="caution">
    <text evidence="1">The sequence shown here is derived from an EMBL/GenBank/DDBJ whole genome shotgun (WGS) entry which is preliminary data.</text>
</comment>
<name>A0A6M0S0N0_9CYAN</name>